<dbReference type="KEGG" id="apln:112906374"/>
<dbReference type="Gene3D" id="3.40.50.300">
    <property type="entry name" value="P-loop containing nucleotide triphosphate hydrolases"/>
    <property type="match status" value="1"/>
</dbReference>
<dbReference type="AlphaFoldDB" id="A0A7F5RJJ3"/>
<accession>A0A7F5RJJ3</accession>
<protein>
    <submittedName>
        <fullName evidence="3">Adenylate kinase 9-like</fullName>
    </submittedName>
</protein>
<dbReference type="OrthoDB" id="424823at2759"/>
<sequence>MMGVAGPGERHEGDKPNGGGALLGGDDDGDDDDDDEGDVGDIDHLSESTVVMPSKQEPPPDYGSLLGSICAPPYLEKNYEQQLDFIFNLFTPPFQIIYICCDHADVISRRNANRFDIYNGVIVNKQDEEMEQMFFDNVYFPLNQEDVPEDIFAATKLRLFNYQSTFPQHLLRLPSDFPANVSVQLGRYYTSAMPIMECYILAHDPEYYLRVDGRLTPSAMFSAIKTRIRIMPFQKVIVPEKIIQPELYFGGENEPIPDDEDFKGMTPEDVYDDFRKRRIVAPLYKWTWSDWNSKCPVAMKESEIKDGTADLAVHFFNKLFFLSTEDAVTKFTRNPRPFLLPPYPKPSCRIFVMGPKCSECHRKRTSNPKSNR</sequence>
<evidence type="ECO:0000313" key="2">
    <source>
        <dbReference type="Proteomes" id="UP000192223"/>
    </source>
</evidence>
<dbReference type="GeneID" id="112906374"/>
<evidence type="ECO:0000256" key="1">
    <source>
        <dbReference type="SAM" id="MobiDB-lite"/>
    </source>
</evidence>
<reference evidence="3" key="1">
    <citation type="submission" date="2025-08" db="UniProtKB">
        <authorList>
            <consortium name="RefSeq"/>
        </authorList>
    </citation>
    <scope>IDENTIFICATION</scope>
    <source>
        <tissue evidence="3">Entire body</tissue>
    </source>
</reference>
<gene>
    <name evidence="3" type="primary">LOC112906374</name>
</gene>
<keyword evidence="2" id="KW-1185">Reference proteome</keyword>
<dbReference type="Proteomes" id="UP000192223">
    <property type="component" value="Unplaced"/>
</dbReference>
<organism evidence="2 3">
    <name type="scientific">Agrilus planipennis</name>
    <name type="common">Emerald ash borer</name>
    <name type="synonym">Agrilus marcopoli</name>
    <dbReference type="NCBI Taxonomy" id="224129"/>
    <lineage>
        <taxon>Eukaryota</taxon>
        <taxon>Metazoa</taxon>
        <taxon>Ecdysozoa</taxon>
        <taxon>Arthropoda</taxon>
        <taxon>Hexapoda</taxon>
        <taxon>Insecta</taxon>
        <taxon>Pterygota</taxon>
        <taxon>Neoptera</taxon>
        <taxon>Endopterygota</taxon>
        <taxon>Coleoptera</taxon>
        <taxon>Polyphaga</taxon>
        <taxon>Elateriformia</taxon>
        <taxon>Buprestoidea</taxon>
        <taxon>Buprestidae</taxon>
        <taxon>Agrilinae</taxon>
        <taxon>Agrilus</taxon>
    </lineage>
</organism>
<dbReference type="RefSeq" id="XP_025836131.1">
    <property type="nucleotide sequence ID" value="XM_025980346.1"/>
</dbReference>
<dbReference type="InterPro" id="IPR027417">
    <property type="entry name" value="P-loop_NTPase"/>
</dbReference>
<feature type="region of interest" description="Disordered" evidence="1">
    <location>
        <begin position="1"/>
        <end position="59"/>
    </location>
</feature>
<proteinExistence type="predicted"/>
<dbReference type="InParanoid" id="A0A7F5RJJ3"/>
<evidence type="ECO:0000313" key="3">
    <source>
        <dbReference type="RefSeq" id="XP_025836131.1"/>
    </source>
</evidence>
<feature type="compositionally biased region" description="Acidic residues" evidence="1">
    <location>
        <begin position="25"/>
        <end position="40"/>
    </location>
</feature>
<name>A0A7F5RJJ3_AGRPL</name>